<dbReference type="InterPro" id="IPR036397">
    <property type="entry name" value="RNaseH_sf"/>
</dbReference>
<dbReference type="InterPro" id="IPR025948">
    <property type="entry name" value="HTH-like_dom"/>
</dbReference>
<dbReference type="InterPro" id="IPR012337">
    <property type="entry name" value="RNaseH-like_sf"/>
</dbReference>
<accession>A0A517PZJ6</accession>
<dbReference type="NCBIfam" id="NF033516">
    <property type="entry name" value="transpos_IS3"/>
    <property type="match status" value="1"/>
</dbReference>
<dbReference type="InterPro" id="IPR050900">
    <property type="entry name" value="Transposase_IS3/IS150/IS904"/>
</dbReference>
<dbReference type="InterPro" id="IPR001584">
    <property type="entry name" value="Integrase_cat-core"/>
</dbReference>
<proteinExistence type="predicted"/>
<gene>
    <name evidence="1" type="ORF">Enr10x_00950</name>
</gene>
<evidence type="ECO:0000313" key="2">
    <source>
        <dbReference type="Proteomes" id="UP000315647"/>
    </source>
</evidence>
<dbReference type="PANTHER" id="PTHR46889">
    <property type="entry name" value="TRANSPOSASE INSF FOR INSERTION SEQUENCE IS3B-RELATED"/>
    <property type="match status" value="1"/>
</dbReference>
<protein>
    <submittedName>
        <fullName evidence="1">IS2 transposase TnpB</fullName>
    </submittedName>
</protein>
<dbReference type="Pfam" id="PF13333">
    <property type="entry name" value="rve_2"/>
    <property type="match status" value="1"/>
</dbReference>
<sequence length="285" mass="33486">MRFAFIEEHEQSFEVTTMCQTFQVSRSGYYAWKRRKPGTRQLRQQKLTEEIRAIHQENQQVYGSPRIHQELQERGRKCSVNTVAKWMREAEIRAKTTKKFCVTTDSNHHLRVVGNLLNQQFDSPTQTNQIWVSDITYLWTDEGWLYLAAVLDLYTRKVVGWSMSKTMTADLVSDALKMAIGRQHPGEGLLIHSDRGSQYASDAYQRLLREHGIKCSMSRKGNCWDNAPMESFFATLKKELVYQERYTTRQRARLSVFVYIETFYNRKRKHSALGYKSPEQFEQAT</sequence>
<dbReference type="AlphaFoldDB" id="A0A518ABZ1"/>
<dbReference type="Gene3D" id="3.30.420.10">
    <property type="entry name" value="Ribonuclease H-like superfamily/Ribonuclease H"/>
    <property type="match status" value="1"/>
</dbReference>
<dbReference type="SUPFAM" id="SSF53098">
    <property type="entry name" value="Ribonuclease H-like"/>
    <property type="match status" value="1"/>
</dbReference>
<name>A0A518ABZ1_9PLAN</name>
<evidence type="ECO:0000313" key="1">
    <source>
        <dbReference type="EMBL" id="QDT24803.1"/>
    </source>
</evidence>
<dbReference type="InterPro" id="IPR048020">
    <property type="entry name" value="Transpos_IS3"/>
</dbReference>
<keyword evidence="2" id="KW-1185">Reference proteome</keyword>
<dbReference type="PANTHER" id="PTHR46889:SF4">
    <property type="entry name" value="TRANSPOSASE INSO FOR INSERTION SEQUENCE ELEMENT IS911B-RELATED"/>
    <property type="match status" value="1"/>
</dbReference>
<dbReference type="EMBL" id="CP037421">
    <property type="protein sequence ID" value="QDT24803.1"/>
    <property type="molecule type" value="Genomic_DNA"/>
</dbReference>
<dbReference type="GO" id="GO:0003676">
    <property type="term" value="F:nucleic acid binding"/>
    <property type="evidence" value="ECO:0007669"/>
    <property type="project" value="InterPro"/>
</dbReference>
<dbReference type="GO" id="GO:0015074">
    <property type="term" value="P:DNA integration"/>
    <property type="evidence" value="ECO:0007669"/>
    <property type="project" value="InterPro"/>
</dbReference>
<dbReference type="PROSITE" id="PS50994">
    <property type="entry name" value="INTEGRASE"/>
    <property type="match status" value="1"/>
</dbReference>
<accession>A0A518ABZ1</accession>
<dbReference type="Pfam" id="PF00665">
    <property type="entry name" value="rve"/>
    <property type="match status" value="1"/>
</dbReference>
<reference evidence="1 2" key="1">
    <citation type="submission" date="2019-03" db="EMBL/GenBank/DDBJ databases">
        <title>Deep-cultivation of Planctomycetes and their phenomic and genomic characterization uncovers novel biology.</title>
        <authorList>
            <person name="Wiegand S."/>
            <person name="Jogler M."/>
            <person name="Boedeker C."/>
            <person name="Pinto D."/>
            <person name="Vollmers J."/>
            <person name="Rivas-Marin E."/>
            <person name="Kohn T."/>
            <person name="Peeters S.H."/>
            <person name="Heuer A."/>
            <person name="Rast P."/>
            <person name="Oberbeckmann S."/>
            <person name="Bunk B."/>
            <person name="Jeske O."/>
            <person name="Meyerdierks A."/>
            <person name="Storesund J.E."/>
            <person name="Kallscheuer N."/>
            <person name="Luecker S."/>
            <person name="Lage O.M."/>
            <person name="Pohl T."/>
            <person name="Merkel B.J."/>
            <person name="Hornburger P."/>
            <person name="Mueller R.-W."/>
            <person name="Bruemmer F."/>
            <person name="Labrenz M."/>
            <person name="Spormann A.M."/>
            <person name="Op den Camp H."/>
            <person name="Overmann J."/>
            <person name="Amann R."/>
            <person name="Jetten M.S.M."/>
            <person name="Mascher T."/>
            <person name="Medema M.H."/>
            <person name="Devos D.P."/>
            <person name="Kaster A.-K."/>
            <person name="Ovreas L."/>
            <person name="Rohde M."/>
            <person name="Galperin M.Y."/>
            <person name="Jogler C."/>
        </authorList>
    </citation>
    <scope>NUCLEOTIDE SEQUENCE [LARGE SCALE GENOMIC DNA]</scope>
    <source>
        <strain evidence="1 2">Enr10</strain>
    </source>
</reference>
<dbReference type="Pfam" id="PF13276">
    <property type="entry name" value="HTH_21"/>
    <property type="match status" value="1"/>
</dbReference>
<organism evidence="1 2">
    <name type="scientific">Gimesia panareensis</name>
    <dbReference type="NCBI Taxonomy" id="2527978"/>
    <lineage>
        <taxon>Bacteria</taxon>
        <taxon>Pseudomonadati</taxon>
        <taxon>Planctomycetota</taxon>
        <taxon>Planctomycetia</taxon>
        <taxon>Planctomycetales</taxon>
        <taxon>Planctomycetaceae</taxon>
        <taxon>Gimesia</taxon>
    </lineage>
</organism>
<dbReference type="Proteomes" id="UP000315647">
    <property type="component" value="Chromosome"/>
</dbReference>